<reference evidence="3" key="1">
    <citation type="submission" date="2021-01" db="EMBL/GenBank/DDBJ databases">
        <title>Whole genome shotgun sequence of Actinoplanes cyaneus NBRC 14990.</title>
        <authorList>
            <person name="Komaki H."/>
            <person name="Tamura T."/>
        </authorList>
    </citation>
    <scope>NUCLEOTIDE SEQUENCE</scope>
    <source>
        <strain evidence="3">NBRC 14990</strain>
    </source>
</reference>
<feature type="transmembrane region" description="Helical" evidence="2">
    <location>
        <begin position="55"/>
        <end position="77"/>
    </location>
</feature>
<feature type="transmembrane region" description="Helical" evidence="2">
    <location>
        <begin position="462"/>
        <end position="481"/>
    </location>
</feature>
<feature type="region of interest" description="Disordered" evidence="1">
    <location>
        <begin position="127"/>
        <end position="147"/>
    </location>
</feature>
<evidence type="ECO:0000256" key="2">
    <source>
        <dbReference type="SAM" id="Phobius"/>
    </source>
</evidence>
<organism evidence="3 4">
    <name type="scientific">Actinoplanes cyaneus</name>
    <dbReference type="NCBI Taxonomy" id="52696"/>
    <lineage>
        <taxon>Bacteria</taxon>
        <taxon>Bacillati</taxon>
        <taxon>Actinomycetota</taxon>
        <taxon>Actinomycetes</taxon>
        <taxon>Micromonosporales</taxon>
        <taxon>Micromonosporaceae</taxon>
        <taxon>Actinoplanes</taxon>
    </lineage>
</organism>
<evidence type="ECO:0000313" key="4">
    <source>
        <dbReference type="Proteomes" id="UP000619479"/>
    </source>
</evidence>
<dbReference type="InterPro" id="IPR027417">
    <property type="entry name" value="P-loop_NTPase"/>
</dbReference>
<evidence type="ECO:0000256" key="1">
    <source>
        <dbReference type="SAM" id="MobiDB-lite"/>
    </source>
</evidence>
<feature type="transmembrane region" description="Helical" evidence="2">
    <location>
        <begin position="27"/>
        <end position="49"/>
    </location>
</feature>
<gene>
    <name evidence="3" type="ORF">Acy02nite_72660</name>
</gene>
<dbReference type="AlphaFoldDB" id="A0A919IWJ4"/>
<feature type="transmembrane region" description="Helical" evidence="2">
    <location>
        <begin position="493"/>
        <end position="518"/>
    </location>
</feature>
<feature type="transmembrane region" description="Helical" evidence="2">
    <location>
        <begin position="651"/>
        <end position="671"/>
    </location>
</feature>
<protein>
    <recommendedName>
        <fullName evidence="5">NACHT domain-containing protein</fullName>
    </recommendedName>
</protein>
<dbReference type="Gene3D" id="3.40.50.300">
    <property type="entry name" value="P-loop containing nucleotide triphosphate hydrolases"/>
    <property type="match status" value="1"/>
</dbReference>
<comment type="caution">
    <text evidence="3">The sequence shown here is derived from an EMBL/GenBank/DDBJ whole genome shotgun (WGS) entry which is preliminary data.</text>
</comment>
<feature type="transmembrane region" description="Helical" evidence="2">
    <location>
        <begin position="538"/>
        <end position="564"/>
    </location>
</feature>
<name>A0A919IWJ4_9ACTN</name>
<sequence length="778" mass="81891">MILVVRVGDRGWDGVVVSRQRRWIRSAIATGGAGTIVTGTAVAVLAANGLKAGDVISLCSLVLAGTVALVSVMRWMLGRARSVPRTEGLADRLRQAVRAQWAEEASARRISRPEPLRLSWRPTTRPVAVASTGRHGQGSLLRGPGESRPAAHQLVTFFRDDPRRQLVILGDPGAGKTTTAILYVLASADLADGPAPVLLSAGGWDPAERVEDWAARRIQESYPEFVRGPDAVLSLIESGHIELVLDGLDEMPNRLLPDGLQDLDRAACSGVRMVLTCRGAEFEAAVGEAGPLSRAAVVEIEPVEPADVAAFLTQPEVDGSTRWDTVLTEIRRAPDGPLATALRTPLMIALARRVYHRASPAALTELATTDDVRDHLLDGFLAGAYPNPGDAERARGWLAFLARHLRDEVQDPNYRWWELPRAVPRTTIAVLVALAITIIGLAGGPPLVAFLTGGSAYDGTGVAIGSISGLGVGVLCGLNVARTVHSRGGPTVAATVLVAVSDVLVAALVVVPLAAVVTKLMRQADRHAGEMMSSDADFFRADGLFLVLAFVVGGLLMSAVIQILSAGRDGPRATTPRLRTMRAGLNQGIVAATIVGVALYSLSPTGGELSIAGTAGLITGLIVTVGRGLVEPATDAVAVSPDSLLRSDRTALLLTTGLVAAGTAAIGYVLCGNVNDAWVVVPFLIMGCAAIVVFFGSGSLWFTYSVARLWLAANGQLPWRLARFLREAREAGVLRQAGPAYQFRHDLISAHLAGPPDQDGYGLDCSRTASQPPGADQQ</sequence>
<dbReference type="EMBL" id="BOMH01000060">
    <property type="protein sequence ID" value="GID69385.1"/>
    <property type="molecule type" value="Genomic_DNA"/>
</dbReference>
<keyword evidence="2" id="KW-0812">Transmembrane</keyword>
<feature type="transmembrane region" description="Helical" evidence="2">
    <location>
        <begin position="422"/>
        <end position="442"/>
    </location>
</feature>
<keyword evidence="4" id="KW-1185">Reference proteome</keyword>
<proteinExistence type="predicted"/>
<feature type="transmembrane region" description="Helical" evidence="2">
    <location>
        <begin position="677"/>
        <end position="702"/>
    </location>
</feature>
<feature type="transmembrane region" description="Helical" evidence="2">
    <location>
        <begin position="609"/>
        <end position="630"/>
    </location>
</feature>
<dbReference type="Proteomes" id="UP000619479">
    <property type="component" value="Unassembled WGS sequence"/>
</dbReference>
<dbReference type="SUPFAM" id="SSF52540">
    <property type="entry name" value="P-loop containing nucleoside triphosphate hydrolases"/>
    <property type="match status" value="1"/>
</dbReference>
<keyword evidence="2" id="KW-1133">Transmembrane helix</keyword>
<evidence type="ECO:0000313" key="3">
    <source>
        <dbReference type="EMBL" id="GID69385.1"/>
    </source>
</evidence>
<keyword evidence="2" id="KW-0472">Membrane</keyword>
<evidence type="ECO:0008006" key="5">
    <source>
        <dbReference type="Google" id="ProtNLM"/>
    </source>
</evidence>
<accession>A0A919IWJ4</accession>
<feature type="transmembrane region" description="Helical" evidence="2">
    <location>
        <begin position="585"/>
        <end position="603"/>
    </location>
</feature>